<sequence length="244" mass="28137">MGGVILYDFGLAEICNPDILQSYLADGSLRIISLQRFLTKLYGNQANVILLRSMSVGQIWLRYDCLMRARQLGFEWALFADKYEYLSLGVDYIKSMIPSRPSYFLGDYIRDIDSRITWKSFGVLKNPTDMFECENGQYLVLDDEVGGAYLYDWSVYVGKTSFIHLQLEAPNGTKYFISKQSYSRKMKWCKNYHVCTGSSGLRSILSRTGINPLAIRKHAINPELQLIGEDVDVNQLYIRQYRCM</sequence>
<dbReference type="EMBL" id="HBIN01002637">
    <property type="protein sequence ID" value="CAE0431421.1"/>
    <property type="molecule type" value="Transcribed_RNA"/>
</dbReference>
<accession>A0A6S8APX2</accession>
<evidence type="ECO:0000313" key="2">
    <source>
        <dbReference type="EMBL" id="CAE0431421.1"/>
    </source>
</evidence>
<protein>
    <submittedName>
        <fullName evidence="2">Uncharacterized protein</fullName>
    </submittedName>
</protein>
<gene>
    <name evidence="1" type="ORF">ASTO00021_LOCUS1757</name>
    <name evidence="2" type="ORF">ASTO00021_LOCUS1758</name>
</gene>
<reference evidence="2" key="1">
    <citation type="submission" date="2021-01" db="EMBL/GenBank/DDBJ databases">
        <authorList>
            <person name="Corre E."/>
            <person name="Pelletier E."/>
            <person name="Niang G."/>
            <person name="Scheremetjew M."/>
            <person name="Finn R."/>
            <person name="Kale V."/>
            <person name="Holt S."/>
            <person name="Cochrane G."/>
            <person name="Meng A."/>
            <person name="Brown T."/>
            <person name="Cohen L."/>
        </authorList>
    </citation>
    <scope>NUCLEOTIDE SEQUENCE</scope>
    <source>
        <strain evidence="2">GSBS06</strain>
    </source>
</reference>
<name>A0A6S8APX2_9STRA</name>
<evidence type="ECO:0000313" key="1">
    <source>
        <dbReference type="EMBL" id="CAE0431420.1"/>
    </source>
</evidence>
<organism evidence="2">
    <name type="scientific">Aplanochytrium stocchinoi</name>
    <dbReference type="NCBI Taxonomy" id="215587"/>
    <lineage>
        <taxon>Eukaryota</taxon>
        <taxon>Sar</taxon>
        <taxon>Stramenopiles</taxon>
        <taxon>Bigyra</taxon>
        <taxon>Labyrinthulomycetes</taxon>
        <taxon>Thraustochytrida</taxon>
        <taxon>Thraustochytriidae</taxon>
        <taxon>Aplanochytrium</taxon>
    </lineage>
</organism>
<dbReference type="EMBL" id="HBIN01002636">
    <property type="protein sequence ID" value="CAE0431420.1"/>
    <property type="molecule type" value="Transcribed_RNA"/>
</dbReference>
<proteinExistence type="predicted"/>
<dbReference type="AlphaFoldDB" id="A0A6S8APX2"/>